<keyword evidence="3" id="KW-0813">Transport</keyword>
<organism evidence="9">
    <name type="scientific">marine metagenome</name>
    <dbReference type="NCBI Taxonomy" id="408172"/>
    <lineage>
        <taxon>unclassified sequences</taxon>
        <taxon>metagenomes</taxon>
        <taxon>ecological metagenomes</taxon>
    </lineage>
</organism>
<evidence type="ECO:0000256" key="4">
    <source>
        <dbReference type="ARBA" id="ARBA00022475"/>
    </source>
</evidence>
<accession>A0A382FU54</accession>
<dbReference type="PANTHER" id="PTHR30472">
    <property type="entry name" value="FERRIC ENTEROBACTIN TRANSPORT SYSTEM PERMEASE PROTEIN"/>
    <property type="match status" value="1"/>
</dbReference>
<evidence type="ECO:0000256" key="3">
    <source>
        <dbReference type="ARBA" id="ARBA00022448"/>
    </source>
</evidence>
<reference evidence="9" key="1">
    <citation type="submission" date="2018-05" db="EMBL/GenBank/DDBJ databases">
        <authorList>
            <person name="Lanie J.A."/>
            <person name="Ng W.-L."/>
            <person name="Kazmierczak K.M."/>
            <person name="Andrzejewski T.M."/>
            <person name="Davidsen T.M."/>
            <person name="Wayne K.J."/>
            <person name="Tettelin H."/>
            <person name="Glass J.I."/>
            <person name="Rusch D."/>
            <person name="Podicherti R."/>
            <person name="Tsui H.-C.T."/>
            <person name="Winkler M.E."/>
        </authorList>
    </citation>
    <scope>NUCLEOTIDE SEQUENCE</scope>
</reference>
<keyword evidence="5 8" id="KW-0812">Transmembrane</keyword>
<evidence type="ECO:0000313" key="9">
    <source>
        <dbReference type="EMBL" id="SVB65717.1"/>
    </source>
</evidence>
<proteinExistence type="inferred from homology"/>
<sequence>MRECGVLLLISCVLVIVSIVSMGIGPVPISAGEVAGVLLGHLPFSTGTVGLDHITHTIIWDIRLPRTILTILVGVALATSGGVMQGFFQNPMADPYIVGISAGAALGATTAFALDLDLWFLGLSAVSICAFVCALTVTFVVYALSRRCGRVATGTLLLTGIAVGSLAASVTSFFLVMGGEDQRTILFWLMGSFSSSRWDHILMLLPYVVIGLTVVLIFSRDLNVLLLGDEQAAHLGINVERVKLILLVASSCLAASAVAVSGVIGFVGLIVPHLVRLIVGPDYRVLTPLAAVTGALLLILADTAARTIMAPAEMPIGIITTVLGGPFFLYLLYRQKNRLF</sequence>
<dbReference type="GO" id="GO:0022857">
    <property type="term" value="F:transmembrane transporter activity"/>
    <property type="evidence" value="ECO:0007669"/>
    <property type="project" value="InterPro"/>
</dbReference>
<dbReference type="CDD" id="cd06550">
    <property type="entry name" value="TM_ABC_iron-siderophores_like"/>
    <property type="match status" value="1"/>
</dbReference>
<gene>
    <name evidence="9" type="ORF">METZ01_LOCUS218571</name>
</gene>
<keyword evidence="6 8" id="KW-1133">Transmembrane helix</keyword>
<feature type="transmembrane region" description="Helical" evidence="8">
    <location>
        <begin position="198"/>
        <end position="218"/>
    </location>
</feature>
<dbReference type="Pfam" id="PF01032">
    <property type="entry name" value="FecCD"/>
    <property type="match status" value="1"/>
</dbReference>
<evidence type="ECO:0000256" key="7">
    <source>
        <dbReference type="ARBA" id="ARBA00023136"/>
    </source>
</evidence>
<feature type="transmembrane region" description="Helical" evidence="8">
    <location>
        <begin position="68"/>
        <end position="88"/>
    </location>
</feature>
<name>A0A382FU54_9ZZZZ</name>
<evidence type="ECO:0000256" key="6">
    <source>
        <dbReference type="ARBA" id="ARBA00022989"/>
    </source>
</evidence>
<feature type="transmembrane region" description="Helical" evidence="8">
    <location>
        <begin position="95"/>
        <end position="114"/>
    </location>
</feature>
<dbReference type="FunFam" id="1.10.3470.10:FF:000001">
    <property type="entry name" value="Vitamin B12 ABC transporter permease BtuC"/>
    <property type="match status" value="1"/>
</dbReference>
<dbReference type="Gene3D" id="1.10.3470.10">
    <property type="entry name" value="ABC transporter involved in vitamin B12 uptake, BtuC"/>
    <property type="match status" value="1"/>
</dbReference>
<keyword evidence="4" id="KW-1003">Cell membrane</keyword>
<dbReference type="EMBL" id="UINC01051494">
    <property type="protein sequence ID" value="SVB65717.1"/>
    <property type="molecule type" value="Genomic_DNA"/>
</dbReference>
<dbReference type="GO" id="GO:0005886">
    <property type="term" value="C:plasma membrane"/>
    <property type="evidence" value="ECO:0007669"/>
    <property type="project" value="UniProtKB-SubCell"/>
</dbReference>
<dbReference type="AlphaFoldDB" id="A0A382FU54"/>
<feature type="transmembrane region" description="Helical" evidence="8">
    <location>
        <begin position="313"/>
        <end position="333"/>
    </location>
</feature>
<evidence type="ECO:0000256" key="2">
    <source>
        <dbReference type="ARBA" id="ARBA00007935"/>
    </source>
</evidence>
<dbReference type="SUPFAM" id="SSF81345">
    <property type="entry name" value="ABC transporter involved in vitamin B12 uptake, BtuC"/>
    <property type="match status" value="1"/>
</dbReference>
<evidence type="ECO:0000256" key="5">
    <source>
        <dbReference type="ARBA" id="ARBA00022692"/>
    </source>
</evidence>
<dbReference type="InterPro" id="IPR037294">
    <property type="entry name" value="ABC_BtuC-like"/>
</dbReference>
<evidence type="ECO:0000256" key="1">
    <source>
        <dbReference type="ARBA" id="ARBA00004651"/>
    </source>
</evidence>
<dbReference type="InterPro" id="IPR000522">
    <property type="entry name" value="ABC_transptr_permease_BtuC"/>
</dbReference>
<dbReference type="GO" id="GO:0033214">
    <property type="term" value="P:siderophore-iron import into cell"/>
    <property type="evidence" value="ECO:0007669"/>
    <property type="project" value="TreeGrafter"/>
</dbReference>
<evidence type="ECO:0000256" key="8">
    <source>
        <dbReference type="SAM" id="Phobius"/>
    </source>
</evidence>
<feature type="transmembrane region" description="Helical" evidence="8">
    <location>
        <begin position="283"/>
        <end position="301"/>
    </location>
</feature>
<feature type="transmembrane region" description="Helical" evidence="8">
    <location>
        <begin position="244"/>
        <end position="271"/>
    </location>
</feature>
<comment type="subcellular location">
    <subcellularLocation>
        <location evidence="1">Cell membrane</location>
        <topology evidence="1">Multi-pass membrane protein</topology>
    </subcellularLocation>
</comment>
<feature type="transmembrane region" description="Helical" evidence="8">
    <location>
        <begin position="156"/>
        <end position="178"/>
    </location>
</feature>
<protein>
    <submittedName>
        <fullName evidence="9">Uncharacterized protein</fullName>
    </submittedName>
</protein>
<dbReference type="PANTHER" id="PTHR30472:SF25">
    <property type="entry name" value="ABC TRANSPORTER PERMEASE PROTEIN MJ0876-RELATED"/>
    <property type="match status" value="1"/>
</dbReference>
<keyword evidence="7 8" id="KW-0472">Membrane</keyword>
<comment type="similarity">
    <text evidence="2">Belongs to the binding-protein-dependent transport system permease family. FecCD subfamily.</text>
</comment>
<feature type="transmembrane region" description="Helical" evidence="8">
    <location>
        <begin position="120"/>
        <end position="144"/>
    </location>
</feature>